<evidence type="ECO:0000256" key="4">
    <source>
        <dbReference type="ARBA" id="ARBA00022989"/>
    </source>
</evidence>
<evidence type="ECO:0000256" key="6">
    <source>
        <dbReference type="SAM" id="Phobius"/>
    </source>
</evidence>
<feature type="transmembrane region" description="Helical" evidence="6">
    <location>
        <begin position="107"/>
        <end position="129"/>
    </location>
</feature>
<feature type="domain" description="Transmembrane protein 106 N-terminal" evidence="8">
    <location>
        <begin position="48"/>
        <end position="106"/>
    </location>
</feature>
<protein>
    <submittedName>
        <fullName evidence="10">Transmembrane protein</fullName>
    </submittedName>
</protein>
<evidence type="ECO:0000256" key="5">
    <source>
        <dbReference type="ARBA" id="ARBA00023136"/>
    </source>
</evidence>
<dbReference type="PANTHER" id="PTHR28556">
    <property type="entry name" value="TRANSMEMBRANE PROTEIN 106B"/>
    <property type="match status" value="1"/>
</dbReference>
<dbReference type="InterPro" id="IPR009790">
    <property type="entry name" value="TMEM106"/>
</dbReference>
<dbReference type="InterPro" id="IPR048511">
    <property type="entry name" value="TMEM106_N"/>
</dbReference>
<keyword evidence="3 6" id="KW-0812">Transmembrane</keyword>
<evidence type="ECO:0000256" key="2">
    <source>
        <dbReference type="ARBA" id="ARBA00008111"/>
    </source>
</evidence>
<organism evidence="9 10">
    <name type="scientific">Plectus sambesii</name>
    <dbReference type="NCBI Taxonomy" id="2011161"/>
    <lineage>
        <taxon>Eukaryota</taxon>
        <taxon>Metazoa</taxon>
        <taxon>Ecdysozoa</taxon>
        <taxon>Nematoda</taxon>
        <taxon>Chromadorea</taxon>
        <taxon>Plectida</taxon>
        <taxon>Plectina</taxon>
        <taxon>Plectoidea</taxon>
        <taxon>Plectidae</taxon>
        <taxon>Plectus</taxon>
    </lineage>
</organism>
<dbReference type="AlphaFoldDB" id="A0A914UX31"/>
<proteinExistence type="inferred from homology"/>
<dbReference type="Pfam" id="PF21002">
    <property type="entry name" value="TMEM106_N"/>
    <property type="match status" value="1"/>
</dbReference>
<comment type="subcellular location">
    <subcellularLocation>
        <location evidence="1">Endomembrane system</location>
    </subcellularLocation>
</comment>
<dbReference type="WBParaSite" id="PSAMB.scaffold132size74629.g2705.t1">
    <property type="protein sequence ID" value="PSAMB.scaffold132size74629.g2705.t1"/>
    <property type="gene ID" value="PSAMB.scaffold132size74629.g2705"/>
</dbReference>
<dbReference type="Proteomes" id="UP000887566">
    <property type="component" value="Unplaced"/>
</dbReference>
<keyword evidence="9" id="KW-1185">Reference proteome</keyword>
<evidence type="ECO:0000259" key="7">
    <source>
        <dbReference type="Pfam" id="PF07092"/>
    </source>
</evidence>
<dbReference type="Pfam" id="PF07092">
    <property type="entry name" value="TMEM106"/>
    <property type="match status" value="1"/>
</dbReference>
<comment type="similarity">
    <text evidence="2">Belongs to the TMEM106 family.</text>
</comment>
<evidence type="ECO:0000313" key="10">
    <source>
        <dbReference type="WBParaSite" id="PSAMB.scaffold132size74629.g2705.t1"/>
    </source>
</evidence>
<sequence>MSGVRLWWSGLREQLPARFRSNSGADDGGYSSTSGLIHDRDGPLLNGEQASNHRQAQQSGFGYTELMGGSVPCPSCKGSGRIPKELERELVALIPVSDDRLKPRRTWLFVSLGIGICVLIALTAMFFLFPRSVDVVSGHLPIEEVFIDEFLSTEKRMRFHFLNSINVTNNNYYSVRVVNASATIISRFQPWSTDVVGFGWNRTGLSVRPLTFDNGVLVFNNSVTLTGTVFEYCTATIWHITSLYVNLQFDITVTFEYFNHKEQNTITTLQQVCCVESGNCTLPSY</sequence>
<keyword evidence="5 6" id="KW-0472">Membrane</keyword>
<keyword evidence="4 6" id="KW-1133">Transmembrane helix</keyword>
<feature type="domain" description="Transmembrane protein 106 C-terminal" evidence="7">
    <location>
        <begin position="130"/>
        <end position="276"/>
    </location>
</feature>
<evidence type="ECO:0000259" key="8">
    <source>
        <dbReference type="Pfam" id="PF21002"/>
    </source>
</evidence>
<dbReference type="PANTHER" id="PTHR28556:SF4">
    <property type="entry name" value="TRANSMEMBRANE PROTEIN 106A"/>
    <property type="match status" value="1"/>
</dbReference>
<evidence type="ECO:0000256" key="3">
    <source>
        <dbReference type="ARBA" id="ARBA00022692"/>
    </source>
</evidence>
<accession>A0A914UX31</accession>
<evidence type="ECO:0000256" key="1">
    <source>
        <dbReference type="ARBA" id="ARBA00004308"/>
    </source>
</evidence>
<name>A0A914UX31_9BILA</name>
<dbReference type="InterPro" id="IPR048509">
    <property type="entry name" value="TMEM106_C"/>
</dbReference>
<reference evidence="10" key="1">
    <citation type="submission" date="2022-11" db="UniProtKB">
        <authorList>
            <consortium name="WormBaseParasite"/>
        </authorList>
    </citation>
    <scope>IDENTIFICATION</scope>
</reference>
<dbReference type="GO" id="GO:0012505">
    <property type="term" value="C:endomembrane system"/>
    <property type="evidence" value="ECO:0007669"/>
    <property type="project" value="UniProtKB-SubCell"/>
</dbReference>
<evidence type="ECO:0000313" key="9">
    <source>
        <dbReference type="Proteomes" id="UP000887566"/>
    </source>
</evidence>